<sequence>MSPTSATLDSAYRQAERALRKPSSAIWLRSVCVRTTRFDEALDFYVTALGLTLGGLGVHPMTAQPRAQMLDAEGHQVFELVESDDETARGVHELAFGMPRRTVTLLRARLDLQGIRYTETPAAIYLRDVDGTLLRIEAL</sequence>
<dbReference type="InterPro" id="IPR029068">
    <property type="entry name" value="Glyas_Bleomycin-R_OHBP_Dase"/>
</dbReference>
<name>A0A271J2M2_9BACT</name>
<organism evidence="1 2">
    <name type="scientific">Rubrivirga marina</name>
    <dbReference type="NCBI Taxonomy" id="1196024"/>
    <lineage>
        <taxon>Bacteria</taxon>
        <taxon>Pseudomonadati</taxon>
        <taxon>Rhodothermota</taxon>
        <taxon>Rhodothermia</taxon>
        <taxon>Rhodothermales</taxon>
        <taxon>Rubricoccaceae</taxon>
        <taxon>Rubrivirga</taxon>
    </lineage>
</organism>
<comment type="caution">
    <text evidence="1">The sequence shown here is derived from an EMBL/GenBank/DDBJ whole genome shotgun (WGS) entry which is preliminary data.</text>
</comment>
<evidence type="ECO:0008006" key="3">
    <source>
        <dbReference type="Google" id="ProtNLM"/>
    </source>
</evidence>
<dbReference type="Gene3D" id="3.10.180.10">
    <property type="entry name" value="2,3-Dihydroxybiphenyl 1,2-Dioxygenase, domain 1"/>
    <property type="match status" value="1"/>
</dbReference>
<dbReference type="RefSeq" id="WP_095510961.1">
    <property type="nucleotide sequence ID" value="NZ_MQWD01000001.1"/>
</dbReference>
<protein>
    <recommendedName>
        <fullName evidence="3">VOC domain-containing protein</fullName>
    </recommendedName>
</protein>
<dbReference type="Proteomes" id="UP000216339">
    <property type="component" value="Unassembled WGS sequence"/>
</dbReference>
<dbReference type="OrthoDB" id="1524375at2"/>
<evidence type="ECO:0000313" key="1">
    <source>
        <dbReference type="EMBL" id="PAP77294.1"/>
    </source>
</evidence>
<gene>
    <name evidence="1" type="ORF">BSZ37_13045</name>
</gene>
<reference evidence="1 2" key="1">
    <citation type="submission" date="2016-11" db="EMBL/GenBank/DDBJ databases">
        <title>Study of marine rhodopsin-containing bacteria.</title>
        <authorList>
            <person name="Yoshizawa S."/>
            <person name="Kumagai Y."/>
            <person name="Kogure K."/>
        </authorList>
    </citation>
    <scope>NUCLEOTIDE SEQUENCE [LARGE SCALE GENOMIC DNA]</scope>
    <source>
        <strain evidence="1 2">SAORIC-28</strain>
    </source>
</reference>
<dbReference type="SUPFAM" id="SSF54593">
    <property type="entry name" value="Glyoxalase/Bleomycin resistance protein/Dihydroxybiphenyl dioxygenase"/>
    <property type="match status" value="1"/>
</dbReference>
<dbReference type="EMBL" id="MQWD01000001">
    <property type="protein sequence ID" value="PAP77294.1"/>
    <property type="molecule type" value="Genomic_DNA"/>
</dbReference>
<accession>A0A271J2M2</accession>
<dbReference type="AlphaFoldDB" id="A0A271J2M2"/>
<dbReference type="CDD" id="cd06587">
    <property type="entry name" value="VOC"/>
    <property type="match status" value="1"/>
</dbReference>
<evidence type="ECO:0000313" key="2">
    <source>
        <dbReference type="Proteomes" id="UP000216339"/>
    </source>
</evidence>
<proteinExistence type="predicted"/>
<keyword evidence="2" id="KW-1185">Reference proteome</keyword>